<evidence type="ECO:0000256" key="1">
    <source>
        <dbReference type="ARBA" id="ARBA00023122"/>
    </source>
</evidence>
<dbReference type="InterPro" id="IPR000644">
    <property type="entry name" value="CBS_dom"/>
</dbReference>
<feature type="domain" description="CBS" evidence="3">
    <location>
        <begin position="7"/>
        <end position="68"/>
    </location>
</feature>
<dbReference type="PANTHER" id="PTHR43080:SF2">
    <property type="entry name" value="CBS DOMAIN-CONTAINING PROTEIN"/>
    <property type="match status" value="1"/>
</dbReference>
<keyword evidence="1 2" id="KW-0129">CBS domain</keyword>
<dbReference type="Pfam" id="PF00571">
    <property type="entry name" value="CBS"/>
    <property type="match status" value="2"/>
</dbReference>
<dbReference type="OrthoDB" id="9807125at2"/>
<dbReference type="PANTHER" id="PTHR43080">
    <property type="entry name" value="CBS DOMAIN-CONTAINING PROTEIN CBSX3, MITOCHONDRIAL"/>
    <property type="match status" value="1"/>
</dbReference>
<gene>
    <name evidence="4" type="ORF">RINTHH_9920</name>
</gene>
<evidence type="ECO:0000313" key="5">
    <source>
        <dbReference type="Proteomes" id="UP000053051"/>
    </source>
</evidence>
<dbReference type="AlphaFoldDB" id="M1WYZ2"/>
<evidence type="ECO:0000313" key="4">
    <source>
        <dbReference type="EMBL" id="CCH67147.1"/>
    </source>
</evidence>
<keyword evidence="5" id="KW-1185">Reference proteome</keyword>
<dbReference type="EMBL" id="CAIY01000037">
    <property type="protein sequence ID" value="CCH67147.1"/>
    <property type="molecule type" value="Genomic_DNA"/>
</dbReference>
<reference evidence="4 5" key="1">
    <citation type="submission" date="2012-05" db="EMBL/GenBank/DDBJ databases">
        <authorList>
            <person name="Hilton J."/>
        </authorList>
    </citation>
    <scope>NUCLEOTIDE SEQUENCE [LARGE SCALE GENOMIC DNA]</scope>
    <source>
        <strain evidence="4 5">HH01</strain>
    </source>
</reference>
<proteinExistence type="predicted"/>
<dbReference type="SMART" id="SM00116">
    <property type="entry name" value="CBS"/>
    <property type="match status" value="2"/>
</dbReference>
<comment type="caution">
    <text evidence="4">The sequence shown here is derived from an EMBL/GenBank/DDBJ whole genome shotgun (WGS) entry which is preliminary data.</text>
</comment>
<dbReference type="InterPro" id="IPR046342">
    <property type="entry name" value="CBS_dom_sf"/>
</dbReference>
<dbReference type="Gene3D" id="3.10.580.10">
    <property type="entry name" value="CBS-domain"/>
    <property type="match status" value="1"/>
</dbReference>
<evidence type="ECO:0000256" key="2">
    <source>
        <dbReference type="PROSITE-ProRule" id="PRU00703"/>
    </source>
</evidence>
<dbReference type="Pfam" id="PF02672">
    <property type="entry name" value="CP12"/>
    <property type="match status" value="1"/>
</dbReference>
<dbReference type="InterPro" id="IPR051257">
    <property type="entry name" value="Diverse_CBS-Domain"/>
</dbReference>
<feature type="domain" description="CBS" evidence="3">
    <location>
        <begin position="74"/>
        <end position="129"/>
    </location>
</feature>
<reference evidence="5" key="2">
    <citation type="submission" date="2016-01" db="EMBL/GenBank/DDBJ databases">
        <title>Diatom-associated endosymboitic cyanobacterium lacks core nitrogen metabolism enzymes.</title>
        <authorList>
            <person name="Hilton J.A."/>
            <person name="Foster R.A."/>
            <person name="Tripp H.J."/>
            <person name="Carter B.J."/>
            <person name="Zehr J.P."/>
            <person name="Villareal T.A."/>
        </authorList>
    </citation>
    <scope>NUCLEOTIDE SEQUENCE [LARGE SCALE GENOMIC DNA]</scope>
    <source>
        <strain evidence="5">HH01</strain>
    </source>
</reference>
<dbReference type="SUPFAM" id="SSF54631">
    <property type="entry name" value="CBS-domain pair"/>
    <property type="match status" value="1"/>
</dbReference>
<dbReference type="Proteomes" id="UP000053051">
    <property type="component" value="Unassembled WGS sequence"/>
</dbReference>
<name>M1WYZ2_9NOST</name>
<evidence type="ECO:0000259" key="3">
    <source>
        <dbReference type="PROSITE" id="PS51371"/>
    </source>
</evidence>
<organism evidence="4 5">
    <name type="scientific">Richelia intracellularis HH01</name>
    <dbReference type="NCBI Taxonomy" id="1165094"/>
    <lineage>
        <taxon>Bacteria</taxon>
        <taxon>Bacillati</taxon>
        <taxon>Cyanobacteriota</taxon>
        <taxon>Cyanophyceae</taxon>
        <taxon>Nostocales</taxon>
        <taxon>Nostocaceae</taxon>
        <taxon>Richelia</taxon>
    </lineage>
</organism>
<sequence>MKAKEVMTNNVATIRASATIADAVRLMRFKELRSLIVEPRMPGDAYGIITETDITGKVVACGTDPKKVRVYQVMSKPCIVVNPDLEIEYVARLFSKTGIWRAPVIQGELLGIISVTDIIMKGEFIETPKVTFLQRELQRSISNARTISATYGNQSKDAQAAWDLVDDIEAEMGFYGAAMPTVALRDLENDEEQGNLNTFTPVH</sequence>
<dbReference type="RefSeq" id="WP_008224897.1">
    <property type="nucleotide sequence ID" value="NZ_CAIY01000037.1"/>
</dbReference>
<protein>
    <recommendedName>
        <fullName evidence="3">CBS domain-containing protein</fullName>
    </recommendedName>
</protein>
<dbReference type="STRING" id="1165094.RINTHH_9920"/>
<accession>M1WYZ2</accession>
<dbReference type="PROSITE" id="PS51371">
    <property type="entry name" value="CBS"/>
    <property type="match status" value="2"/>
</dbReference>